<evidence type="ECO:0000256" key="8">
    <source>
        <dbReference type="ARBA" id="ARBA00047899"/>
    </source>
</evidence>
<dbReference type="Proteomes" id="UP001169217">
    <property type="component" value="Unassembled WGS sequence"/>
</dbReference>
<evidence type="ECO:0000259" key="10">
    <source>
        <dbReference type="PROSITE" id="PS50011"/>
    </source>
</evidence>
<comment type="catalytic activity">
    <reaction evidence="8">
        <text>L-threonyl-[protein] + ATP = O-phospho-L-threonyl-[protein] + ADP + H(+)</text>
        <dbReference type="Rhea" id="RHEA:46608"/>
        <dbReference type="Rhea" id="RHEA-COMP:11060"/>
        <dbReference type="Rhea" id="RHEA-COMP:11605"/>
        <dbReference type="ChEBI" id="CHEBI:15378"/>
        <dbReference type="ChEBI" id="CHEBI:30013"/>
        <dbReference type="ChEBI" id="CHEBI:30616"/>
        <dbReference type="ChEBI" id="CHEBI:61977"/>
        <dbReference type="ChEBI" id="CHEBI:456216"/>
        <dbReference type="EC" id="2.7.11.1"/>
    </reaction>
</comment>
<evidence type="ECO:0000256" key="3">
    <source>
        <dbReference type="ARBA" id="ARBA00012513"/>
    </source>
</evidence>
<organism evidence="11 12">
    <name type="scientific">Colletotrichum limetticola</name>
    <dbReference type="NCBI Taxonomy" id="1209924"/>
    <lineage>
        <taxon>Eukaryota</taxon>
        <taxon>Fungi</taxon>
        <taxon>Dikarya</taxon>
        <taxon>Ascomycota</taxon>
        <taxon>Pezizomycotina</taxon>
        <taxon>Sordariomycetes</taxon>
        <taxon>Hypocreomycetidae</taxon>
        <taxon>Glomerellales</taxon>
        <taxon>Glomerellaceae</taxon>
        <taxon>Colletotrichum</taxon>
        <taxon>Colletotrichum acutatum species complex</taxon>
    </lineage>
</organism>
<dbReference type="EC" id="2.7.11.1" evidence="3"/>
<reference evidence="11" key="1">
    <citation type="submission" date="2023-04" db="EMBL/GenBank/DDBJ databases">
        <title>Colletotrichum limetticola genome sequence.</title>
        <authorList>
            <person name="Baroncelli R."/>
        </authorList>
    </citation>
    <scope>NUCLEOTIDE SEQUENCE</scope>
    <source>
        <strain evidence="11">KLA-Anderson</strain>
    </source>
</reference>
<gene>
    <name evidence="11" type="ORF">CLIM01_14480</name>
</gene>
<dbReference type="PROSITE" id="PS00109">
    <property type="entry name" value="PROTEIN_KINASE_TYR"/>
    <property type="match status" value="1"/>
</dbReference>
<dbReference type="PANTHER" id="PTHR44167">
    <property type="entry name" value="OVARIAN-SPECIFIC SERINE/THREONINE-PROTEIN KINASE LOK-RELATED"/>
    <property type="match status" value="1"/>
</dbReference>
<evidence type="ECO:0000256" key="2">
    <source>
        <dbReference type="ARBA" id="ARBA00011534"/>
    </source>
</evidence>
<comment type="caution">
    <text evidence="11">The sequence shown here is derived from an EMBL/GenBank/DDBJ whole genome shotgun (WGS) entry which is preliminary data.</text>
</comment>
<evidence type="ECO:0000256" key="7">
    <source>
        <dbReference type="ARBA" id="ARBA00033194"/>
    </source>
</evidence>
<evidence type="ECO:0000256" key="1">
    <source>
        <dbReference type="ARBA" id="ARBA00003747"/>
    </source>
</evidence>
<comment type="subunit">
    <text evidence="2">Component of the EKC/KEOPS complex composed of at least BUD32, CGI121, GON7, KAE1 and PCC1; the whole complex dimerizes.</text>
</comment>
<protein>
    <recommendedName>
        <fullName evidence="5">EKC/KEOPS complex subunit BUD32</fullName>
        <ecNumber evidence="3">2.7.11.1</ecNumber>
    </recommendedName>
    <alternativeName>
        <fullName evidence="6 7">Atypical Serine/threonine protein kinase BUD32</fullName>
    </alternativeName>
    <alternativeName>
        <fullName evidence="4">EKC/KEOPS complex subunit bud32</fullName>
    </alternativeName>
</protein>
<dbReference type="InterPro" id="IPR000719">
    <property type="entry name" value="Prot_kinase_dom"/>
</dbReference>
<dbReference type="Gene3D" id="1.10.510.10">
    <property type="entry name" value="Transferase(Phosphotransferase) domain 1"/>
    <property type="match status" value="2"/>
</dbReference>
<dbReference type="EMBL" id="JARUPT010000933">
    <property type="protein sequence ID" value="KAK0368160.1"/>
    <property type="molecule type" value="Genomic_DNA"/>
</dbReference>
<dbReference type="SUPFAM" id="SSF56112">
    <property type="entry name" value="Protein kinase-like (PK-like)"/>
    <property type="match status" value="1"/>
</dbReference>
<evidence type="ECO:0000256" key="9">
    <source>
        <dbReference type="ARBA" id="ARBA00048679"/>
    </source>
</evidence>
<evidence type="ECO:0000313" key="12">
    <source>
        <dbReference type="Proteomes" id="UP001169217"/>
    </source>
</evidence>
<proteinExistence type="predicted"/>
<feature type="domain" description="Protein kinase" evidence="10">
    <location>
        <begin position="50"/>
        <end position="324"/>
    </location>
</feature>
<keyword evidence="12" id="KW-1185">Reference proteome</keyword>
<dbReference type="SMART" id="SM00220">
    <property type="entry name" value="S_TKc"/>
    <property type="match status" value="1"/>
</dbReference>
<sequence>MASDVHKFPQNVRTIRDVYSRKRDSTNLFPPAGRVLIDMRKDVMDEILYYTFWYEEGLGTPHCVRLADVTGALSGEILRLNHMLPEWNGDFEIVGDQIRSLQQPLPRPQIEPDDLADLDDVFEQLPVVSVDPNKHFTKRCRYESEVRNLLKCQRGSCPGTPISEHIIQLLGRSSDHELVFEKFKPRYLVLGRVHSLSTYINWILQLISGVKTLHSLGIVHRDLRIDNFVFSSDSSQIIIVDLESHWGIRQAPELSRDPDLDAGWHEKSDIYDLGDVIKHMVLGNAPIIDRVDIPVPAPLSQIVEACTHPSPEKRPSLDELHKMISDLEQ</sequence>
<name>A0ABQ9PE26_9PEZI</name>
<dbReference type="PROSITE" id="PS50011">
    <property type="entry name" value="PROTEIN_KINASE_DOM"/>
    <property type="match status" value="1"/>
</dbReference>
<dbReference type="InterPro" id="IPR011009">
    <property type="entry name" value="Kinase-like_dom_sf"/>
</dbReference>
<dbReference type="InterPro" id="IPR008266">
    <property type="entry name" value="Tyr_kinase_AS"/>
</dbReference>
<comment type="catalytic activity">
    <reaction evidence="9">
        <text>L-seryl-[protein] + ATP = O-phospho-L-seryl-[protein] + ADP + H(+)</text>
        <dbReference type="Rhea" id="RHEA:17989"/>
        <dbReference type="Rhea" id="RHEA-COMP:9863"/>
        <dbReference type="Rhea" id="RHEA-COMP:11604"/>
        <dbReference type="ChEBI" id="CHEBI:15378"/>
        <dbReference type="ChEBI" id="CHEBI:29999"/>
        <dbReference type="ChEBI" id="CHEBI:30616"/>
        <dbReference type="ChEBI" id="CHEBI:83421"/>
        <dbReference type="ChEBI" id="CHEBI:456216"/>
        <dbReference type="EC" id="2.7.11.1"/>
    </reaction>
</comment>
<evidence type="ECO:0000256" key="4">
    <source>
        <dbReference type="ARBA" id="ARBA00013948"/>
    </source>
</evidence>
<evidence type="ECO:0000256" key="5">
    <source>
        <dbReference type="ARBA" id="ARBA00019973"/>
    </source>
</evidence>
<dbReference type="PANTHER" id="PTHR44167:SF30">
    <property type="entry name" value="PHOSPHORYLASE KINASE"/>
    <property type="match status" value="1"/>
</dbReference>
<accession>A0ABQ9PE26</accession>
<comment type="function">
    <text evidence="1">Component of the EKC/KEOPS complex that is required for the formation of a threonylcarbamoyl group on adenosine at position 37 (t(6)A37) in tRNAs that read codons beginning with adenine. The complex is probably involved in the transfer of the threonylcarbamoyl moiety of threonylcarbamoyl-AMP (TC-AMP) to the N6 group of A37. BUD32 has ATPase activity in the context of the EKC/KEOPS complex and likely plays a supporting role to the catalytic subunit KAE1. The EKC/KEOPS complex also promotes both telomere uncapping and telomere elongation. The complex is required for efficient recruitment of transcriptional coactivators.</text>
</comment>
<evidence type="ECO:0000256" key="6">
    <source>
        <dbReference type="ARBA" id="ARBA00030980"/>
    </source>
</evidence>
<evidence type="ECO:0000313" key="11">
    <source>
        <dbReference type="EMBL" id="KAK0368160.1"/>
    </source>
</evidence>